<dbReference type="GeneID" id="123390195"/>
<dbReference type="PANTHER" id="PTHR12427:SF1">
    <property type="entry name" value="ATP SYNTHASE SUBUNIT E, MITOCHONDRIAL"/>
    <property type="match status" value="1"/>
</dbReference>
<dbReference type="GO" id="GO:0005743">
    <property type="term" value="C:mitochondrial inner membrane"/>
    <property type="evidence" value="ECO:0007669"/>
    <property type="project" value="UniProtKB-SubCell"/>
</dbReference>
<sequence>MMSPVLVSLLIKLGHYSAYFLELPVEPSSSYLKPWAEEEKRRAAEEKKKQDEQKWIERELAEAQDDSILK</sequence>
<dbReference type="GO" id="GO:0015078">
    <property type="term" value="F:proton transmembrane transporter activity"/>
    <property type="evidence" value="ECO:0007669"/>
    <property type="project" value="InterPro"/>
</dbReference>
<dbReference type="AlphaFoldDB" id="A0A8U0RRM4"/>
<evidence type="ECO:0000256" key="9">
    <source>
        <dbReference type="ARBA" id="ARBA00023128"/>
    </source>
</evidence>
<evidence type="ECO:0000256" key="13">
    <source>
        <dbReference type="ARBA" id="ARBA00057306"/>
    </source>
</evidence>
<evidence type="ECO:0000256" key="1">
    <source>
        <dbReference type="ARBA" id="ARBA00004273"/>
    </source>
</evidence>
<keyword evidence="9" id="KW-0496">Mitochondrion</keyword>
<evidence type="ECO:0000256" key="6">
    <source>
        <dbReference type="ARBA" id="ARBA00022792"/>
    </source>
</evidence>
<keyword evidence="3" id="KW-0813">Transport</keyword>
<keyword evidence="5" id="KW-0375">Hydrogen ion transport</keyword>
<keyword evidence="4" id="KW-0138">CF(0)</keyword>
<evidence type="ECO:0000256" key="3">
    <source>
        <dbReference type="ARBA" id="ARBA00022448"/>
    </source>
</evidence>
<keyword evidence="11" id="KW-0066">ATP synthesis</keyword>
<comment type="similarity">
    <text evidence="2">Belongs to the ATPase e subunit family.</text>
</comment>
<dbReference type="InterPro" id="IPR008386">
    <property type="entry name" value="ATP_synth_F0_esu_mt"/>
</dbReference>
<keyword evidence="16" id="KW-1185">Reference proteome</keyword>
<dbReference type="GO" id="GO:0045259">
    <property type="term" value="C:proton-transporting ATP synthase complex"/>
    <property type="evidence" value="ECO:0007669"/>
    <property type="project" value="UniProtKB-KW"/>
</dbReference>
<dbReference type="Proteomes" id="UP000000715">
    <property type="component" value="Unplaced"/>
</dbReference>
<name>A0A8U0RRM4_MUSPF</name>
<dbReference type="RefSeq" id="XP_044929750.1">
    <property type="nucleotide sequence ID" value="XM_045073815.1"/>
</dbReference>
<protein>
    <recommendedName>
        <fullName evidence="15">ATP synthase F(0) complex subunit e, mitochondrial</fullName>
    </recommendedName>
    <alternativeName>
        <fullName evidence="12">ATP synthase membrane subunit e</fullName>
    </alternativeName>
</protein>
<gene>
    <name evidence="17" type="primary">LOC123390195</name>
</gene>
<evidence type="ECO:0000313" key="16">
    <source>
        <dbReference type="Proteomes" id="UP000000715"/>
    </source>
</evidence>
<evidence type="ECO:0000256" key="10">
    <source>
        <dbReference type="ARBA" id="ARBA00023136"/>
    </source>
</evidence>
<comment type="subunit">
    <text evidence="14">Component of the ATP synthase complex composed at least of ATP5F1A/subunit alpha, ATP5F1B/subunit beta, ATP5MC1/subunit c (homooctomer), MT-ATP6/subunit a, MT-ATP8/subunit 8, ATP5ME/subunit e, ATP5MF/subunit f, ATP5MG/subunit g, ATP5MK/subunit k, ATP5MJ/subunit j, ATP5F1C/subunit gamma, ATP5F1D/subunit delta, ATP5F1E/subunit epsilon, ATP5PF/subunit F6, ATP5PB/subunit b, ATP5PD/subunit d, ATP5PO/subunit OSCP. ATP synthase complex consists of a soluble F(1) head domain (subunits alpha(3) and beta(3)) - the catalytic core - and a membrane F(0) domain - the membrane proton channel (subunits c, a, 8, e, f, g, k and j). These two domains are linked by a central stalk (subunits gamma, delta, and epsilon) rotating inside the F1 region and a stationary peripheral stalk (subunits F6, b, d, and OSCP).</text>
</comment>
<evidence type="ECO:0000256" key="7">
    <source>
        <dbReference type="ARBA" id="ARBA00022990"/>
    </source>
</evidence>
<keyword evidence="7" id="KW-0007">Acetylation</keyword>
<evidence type="ECO:0000256" key="11">
    <source>
        <dbReference type="ARBA" id="ARBA00023310"/>
    </source>
</evidence>
<keyword evidence="10" id="KW-0472">Membrane</keyword>
<dbReference type="GO" id="GO:0015986">
    <property type="term" value="P:proton motive force-driven ATP synthesis"/>
    <property type="evidence" value="ECO:0007669"/>
    <property type="project" value="InterPro"/>
</dbReference>
<dbReference type="OrthoDB" id="9982108at2759"/>
<evidence type="ECO:0000256" key="8">
    <source>
        <dbReference type="ARBA" id="ARBA00023065"/>
    </source>
</evidence>
<evidence type="ECO:0000256" key="5">
    <source>
        <dbReference type="ARBA" id="ARBA00022781"/>
    </source>
</evidence>
<keyword evidence="8" id="KW-0406">Ion transport</keyword>
<evidence type="ECO:0000256" key="15">
    <source>
        <dbReference type="ARBA" id="ARBA00074682"/>
    </source>
</evidence>
<reference evidence="17" key="1">
    <citation type="submission" date="2025-08" db="UniProtKB">
        <authorList>
            <consortium name="RefSeq"/>
        </authorList>
    </citation>
    <scope>IDENTIFICATION</scope>
    <source>
        <tissue evidence="17">Brain</tissue>
    </source>
</reference>
<accession>A0A8U0RRM4</accession>
<organism evidence="16 17">
    <name type="scientific">Mustela putorius furo</name>
    <name type="common">European domestic ferret</name>
    <name type="synonym">Mustela furo</name>
    <dbReference type="NCBI Taxonomy" id="9669"/>
    <lineage>
        <taxon>Eukaryota</taxon>
        <taxon>Metazoa</taxon>
        <taxon>Chordata</taxon>
        <taxon>Craniata</taxon>
        <taxon>Vertebrata</taxon>
        <taxon>Euteleostomi</taxon>
        <taxon>Mammalia</taxon>
        <taxon>Eutheria</taxon>
        <taxon>Laurasiatheria</taxon>
        <taxon>Carnivora</taxon>
        <taxon>Caniformia</taxon>
        <taxon>Musteloidea</taxon>
        <taxon>Mustelidae</taxon>
        <taxon>Mustelinae</taxon>
        <taxon>Mustela</taxon>
    </lineage>
</organism>
<evidence type="ECO:0000313" key="17">
    <source>
        <dbReference type="RefSeq" id="XP_044929750.1"/>
    </source>
</evidence>
<evidence type="ECO:0000256" key="12">
    <source>
        <dbReference type="ARBA" id="ARBA00032202"/>
    </source>
</evidence>
<evidence type="ECO:0000256" key="4">
    <source>
        <dbReference type="ARBA" id="ARBA00022547"/>
    </source>
</evidence>
<comment type="function">
    <text evidence="13">Subunit e, of the mitochondrial membrane ATP synthase complex (F(1)F(0) ATP synthase or Complex V) that produces ATP from ADP in the presence of a proton gradient across the membrane which is generated by electron transport complexes of the respiratory chain. ATP synthase complex consist of a soluble F(1) head domain - the catalytic core - and a membrane F(1) domain - the membrane proton channel. These two domains are linked by a central stalk rotating inside the F(1) region and a stationary peripheral stalk. During catalysis, ATP synthesis in the catalytic domain of F(1) is coupled via a rotary mechanism of the central stalk subunits to proton translocation. In vivo, can only synthesize ATP although its ATP hydrolase activity can be activated artificially in vitro. Part of the complex F(0) domain.</text>
</comment>
<proteinExistence type="inferred from homology"/>
<evidence type="ECO:0000256" key="2">
    <source>
        <dbReference type="ARBA" id="ARBA00007333"/>
    </source>
</evidence>
<keyword evidence="6" id="KW-0999">Mitochondrion inner membrane</keyword>
<comment type="subcellular location">
    <subcellularLocation>
        <location evidence="1">Mitochondrion inner membrane</location>
    </subcellularLocation>
</comment>
<dbReference type="PANTHER" id="PTHR12427">
    <property type="entry name" value="ATP SYNTHASE E CHAIN, MITOCHONDRIAL"/>
    <property type="match status" value="1"/>
</dbReference>
<evidence type="ECO:0000256" key="14">
    <source>
        <dbReference type="ARBA" id="ARBA00064647"/>
    </source>
</evidence>